<dbReference type="Gene3D" id="3.50.4.10">
    <property type="entry name" value="Hepatocyte Growth Factor"/>
    <property type="match status" value="1"/>
</dbReference>
<evidence type="ECO:0000313" key="3">
    <source>
        <dbReference type="Proteomes" id="UP000887574"/>
    </source>
</evidence>
<organism evidence="3 4">
    <name type="scientific">Ditylenchus dipsaci</name>
    <dbReference type="NCBI Taxonomy" id="166011"/>
    <lineage>
        <taxon>Eukaryota</taxon>
        <taxon>Metazoa</taxon>
        <taxon>Ecdysozoa</taxon>
        <taxon>Nematoda</taxon>
        <taxon>Chromadorea</taxon>
        <taxon>Rhabditida</taxon>
        <taxon>Tylenchina</taxon>
        <taxon>Tylenchomorpha</taxon>
        <taxon>Sphaerularioidea</taxon>
        <taxon>Anguinidae</taxon>
        <taxon>Anguininae</taxon>
        <taxon>Ditylenchus</taxon>
    </lineage>
</organism>
<dbReference type="Pfam" id="PF00024">
    <property type="entry name" value="PAN_1"/>
    <property type="match status" value="2"/>
</dbReference>
<reference evidence="4" key="1">
    <citation type="submission" date="2022-11" db="UniProtKB">
        <authorList>
            <consortium name="WormBaseParasite"/>
        </authorList>
    </citation>
    <scope>IDENTIFICATION</scope>
</reference>
<dbReference type="AlphaFoldDB" id="A0A915E8F1"/>
<evidence type="ECO:0000256" key="1">
    <source>
        <dbReference type="SAM" id="MobiDB-lite"/>
    </source>
</evidence>
<dbReference type="InterPro" id="IPR052774">
    <property type="entry name" value="Celegans_DevNeuronal_Protein"/>
</dbReference>
<dbReference type="PANTHER" id="PTHR47327">
    <property type="entry name" value="FI18240P1-RELATED"/>
    <property type="match status" value="1"/>
</dbReference>
<dbReference type="SMART" id="SM00473">
    <property type="entry name" value="PAN_AP"/>
    <property type="match status" value="3"/>
</dbReference>
<feature type="domain" description="Apple" evidence="2">
    <location>
        <begin position="17"/>
        <end position="92"/>
    </location>
</feature>
<dbReference type="GO" id="GO:0009653">
    <property type="term" value="P:anatomical structure morphogenesis"/>
    <property type="evidence" value="ECO:0007669"/>
    <property type="project" value="TreeGrafter"/>
</dbReference>
<evidence type="ECO:0000259" key="2">
    <source>
        <dbReference type="PROSITE" id="PS50948"/>
    </source>
</evidence>
<dbReference type="InterPro" id="IPR003609">
    <property type="entry name" value="Pan_app"/>
</dbReference>
<dbReference type="PROSITE" id="PS50948">
    <property type="entry name" value="PAN"/>
    <property type="match status" value="2"/>
</dbReference>
<protein>
    <submittedName>
        <fullName evidence="4">Apple domain-containing protein</fullName>
    </submittedName>
</protein>
<dbReference type="PANTHER" id="PTHR47327:SF1">
    <property type="entry name" value="RE15579P"/>
    <property type="match status" value="1"/>
</dbReference>
<accession>A0A915E8F1</accession>
<dbReference type="Proteomes" id="UP000887574">
    <property type="component" value="Unplaced"/>
</dbReference>
<sequence>MHLYDLSATLVPAVKACFKRVRNCLLHDISPLERRINFNEEQCINFCGQHSNCSSASFSKSMAICDIYNQKNGSEGAQLVHHYDFQYYEPKLGNGSTTISQCWQENAPANMPKLAEVPAAVLVDSSDFISKLDTSTSSLVSAKDELSSSAGSSLSPAQQVPKVSWLQASSHDNATLNGSSNHYNSNSASNNLNISSAVAPPLQQDSSETECIFSCLINLARGRSPYECVAATYNVQEAQCQLYGSGNDLDGNVHLIPDASHNHYEKGCILMDLVELCKGYPVVRYPQKTLLGFAITSKLASSFIECIEMCFMDRQLAINNRSAGGDQLACKSIMFFYEENNTNNCILNSESRETAPAFFVDENEALVDYASFESCYGIDEPAIPTSPPPSQESKRRAPASASPPTPSAVMKGIVLAVGMGGSLHCRLKQCLYLNNSDLLDCLMEC</sequence>
<feature type="region of interest" description="Disordered" evidence="1">
    <location>
        <begin position="381"/>
        <end position="406"/>
    </location>
</feature>
<feature type="domain" description="Apple" evidence="2">
    <location>
        <begin position="277"/>
        <end position="375"/>
    </location>
</feature>
<evidence type="ECO:0000313" key="4">
    <source>
        <dbReference type="WBParaSite" id="jg395"/>
    </source>
</evidence>
<proteinExistence type="predicted"/>
<name>A0A915E8F1_9BILA</name>
<dbReference type="SUPFAM" id="SSF57414">
    <property type="entry name" value="Hairpin loop containing domain-like"/>
    <property type="match status" value="3"/>
</dbReference>
<dbReference type="WBParaSite" id="jg395">
    <property type="protein sequence ID" value="jg395"/>
    <property type="gene ID" value="jg395"/>
</dbReference>
<keyword evidence="3" id="KW-1185">Reference proteome</keyword>